<dbReference type="AlphaFoldDB" id="A0A409YH87"/>
<reference evidence="1 2" key="1">
    <citation type="journal article" date="2018" name="Evol. Lett.">
        <title>Horizontal gene cluster transfer increased hallucinogenic mushroom diversity.</title>
        <authorList>
            <person name="Reynolds H.T."/>
            <person name="Vijayakumar V."/>
            <person name="Gluck-Thaler E."/>
            <person name="Korotkin H.B."/>
            <person name="Matheny P.B."/>
            <person name="Slot J.C."/>
        </authorList>
    </citation>
    <scope>NUCLEOTIDE SEQUENCE [LARGE SCALE GENOMIC DNA]</scope>
    <source>
        <strain evidence="1 2">2629</strain>
    </source>
</reference>
<dbReference type="Proteomes" id="UP000284842">
    <property type="component" value="Unassembled WGS sequence"/>
</dbReference>
<dbReference type="InParanoid" id="A0A409YH87"/>
<dbReference type="OrthoDB" id="3038759at2759"/>
<keyword evidence="2" id="KW-1185">Reference proteome</keyword>
<comment type="caution">
    <text evidence="1">The sequence shown here is derived from an EMBL/GenBank/DDBJ whole genome shotgun (WGS) entry which is preliminary data.</text>
</comment>
<proteinExistence type="predicted"/>
<protein>
    <recommendedName>
        <fullName evidence="3">F-box domain-containing protein</fullName>
    </recommendedName>
</protein>
<evidence type="ECO:0000313" key="1">
    <source>
        <dbReference type="EMBL" id="PPR02383.1"/>
    </source>
</evidence>
<evidence type="ECO:0000313" key="2">
    <source>
        <dbReference type="Proteomes" id="UP000284842"/>
    </source>
</evidence>
<evidence type="ECO:0008006" key="3">
    <source>
        <dbReference type="Google" id="ProtNLM"/>
    </source>
</evidence>
<accession>A0A409YH87</accession>
<organism evidence="1 2">
    <name type="scientific">Panaeolus cyanescens</name>
    <dbReference type="NCBI Taxonomy" id="181874"/>
    <lineage>
        <taxon>Eukaryota</taxon>
        <taxon>Fungi</taxon>
        <taxon>Dikarya</taxon>
        <taxon>Basidiomycota</taxon>
        <taxon>Agaricomycotina</taxon>
        <taxon>Agaricomycetes</taxon>
        <taxon>Agaricomycetidae</taxon>
        <taxon>Agaricales</taxon>
        <taxon>Agaricineae</taxon>
        <taxon>Galeropsidaceae</taxon>
        <taxon>Panaeolus</taxon>
    </lineage>
</organism>
<gene>
    <name evidence="1" type="ORF">CVT24_011725</name>
</gene>
<name>A0A409YH87_9AGAR</name>
<sequence length="407" mass="46362">MFWEDESDLMNPELEGMISVFLPNPQSAPLLFCGVCGYWRDVAISTPALWSSITIHDDVNLETVKLWLQRSQNHPLSLLVSLHYDFPPDKLLRLLKMIYANMPRWQHVSLRLPTARDARHMLFNLISDEGLSPATQLQHLHLSIEYPDFEDFYSEALARLSLFPHSTLQRFTWGSYTMPDFPHLSTSLWLNLQQISFITTTARTLLSFLKACENIRFVNIQSLHTYVIVDPPTAPIITQNLQALNIGSMAGNLTELINLLVAPSLKRLSFTHRGGRGQSIGLKDFLERSACKLESLCLICKSLDFDEAETKTILFSSTFTAIPNFSLRLAEKACSPSFPQAIIAETAERWKSTAYAYHEPKNYTYHLGWGMLDIARFYGICYPFLVKQLQPVRKWSVALTDGPLTRA</sequence>
<dbReference type="EMBL" id="NHTK01001171">
    <property type="protein sequence ID" value="PPR02383.1"/>
    <property type="molecule type" value="Genomic_DNA"/>
</dbReference>